<proteinExistence type="predicted"/>
<protein>
    <submittedName>
        <fullName evidence="1">Uncharacterized protein</fullName>
    </submittedName>
</protein>
<dbReference type="STRING" id="157910.SAMN05445850_8258"/>
<accession>A0A1H1KLC6</accession>
<gene>
    <name evidence="1" type="ORF">SAMN05445850_8258</name>
</gene>
<dbReference type="Proteomes" id="UP000199365">
    <property type="component" value="Unassembled WGS sequence"/>
</dbReference>
<evidence type="ECO:0000313" key="2">
    <source>
        <dbReference type="Proteomes" id="UP000199365"/>
    </source>
</evidence>
<reference evidence="2" key="1">
    <citation type="submission" date="2016-10" db="EMBL/GenBank/DDBJ databases">
        <authorList>
            <person name="Varghese N."/>
            <person name="Submissions S."/>
        </authorList>
    </citation>
    <scope>NUCLEOTIDE SEQUENCE [LARGE SCALE GENOMIC DNA]</scope>
    <source>
        <strain evidence="2">DUS833</strain>
    </source>
</reference>
<evidence type="ECO:0000313" key="1">
    <source>
        <dbReference type="EMBL" id="SDR62549.1"/>
    </source>
</evidence>
<name>A0A1H1KLC6_9BURK</name>
<dbReference type="AlphaFoldDB" id="A0A1H1KLC6"/>
<organism evidence="1 2">
    <name type="scientific">Paraburkholderia tuberum</name>
    <dbReference type="NCBI Taxonomy" id="157910"/>
    <lineage>
        <taxon>Bacteria</taxon>
        <taxon>Pseudomonadati</taxon>
        <taxon>Pseudomonadota</taxon>
        <taxon>Betaproteobacteria</taxon>
        <taxon>Burkholderiales</taxon>
        <taxon>Burkholderiaceae</taxon>
        <taxon>Paraburkholderia</taxon>
    </lineage>
</organism>
<sequence length="301" mass="31462">MTSFVDLQEQFAKTEFAAIGIDPGRGQVFQPAAALTGDDSVLWSYLDTIPGAPPIFSSAGGGSGETFFQAYSALINSLIAATNPLDPIKAAKQRLSAWGDKPAAWSVGVAGLARQLHSASAISFDFTNDAVADPAFWGLWGNSEPASGPSALFASGSVSGQFKFENALLFAPTPSDWYVSSALSLAHATKTGHPWNPDSPINWQTTFGPNGNMQSFVGGLYVASGLDIQFTSSTAFSKADQRLISEAGTQGMWPYYLGIGNAITKMPFNPEGQMTVDVTSGANLPVVIAASVLSATQYLGG</sequence>
<dbReference type="RefSeq" id="WP_090812688.1">
    <property type="nucleotide sequence ID" value="NZ_FNKX01000005.1"/>
</dbReference>
<dbReference type="EMBL" id="FNKX01000005">
    <property type="protein sequence ID" value="SDR62549.1"/>
    <property type="molecule type" value="Genomic_DNA"/>
</dbReference>
<keyword evidence="2" id="KW-1185">Reference proteome</keyword>